<evidence type="ECO:0000256" key="1">
    <source>
        <dbReference type="SAM" id="MobiDB-lite"/>
    </source>
</evidence>
<feature type="region of interest" description="Disordered" evidence="1">
    <location>
        <begin position="486"/>
        <end position="508"/>
    </location>
</feature>
<dbReference type="OrthoDB" id="5377190at2"/>
<accession>A0A1I2G100</accession>
<dbReference type="EMBL" id="FOMX01000029">
    <property type="protein sequence ID" value="SFF10809.1"/>
    <property type="molecule type" value="Genomic_DNA"/>
</dbReference>
<dbReference type="AlphaFoldDB" id="A0A1I2G100"/>
<gene>
    <name evidence="3" type="ORF">SAMN02745121_06970</name>
</gene>
<proteinExistence type="predicted"/>
<feature type="signal peptide" evidence="2">
    <location>
        <begin position="1"/>
        <end position="22"/>
    </location>
</feature>
<evidence type="ECO:0000256" key="2">
    <source>
        <dbReference type="SAM" id="SignalP"/>
    </source>
</evidence>
<keyword evidence="4" id="KW-1185">Reference proteome</keyword>
<dbReference type="Gene3D" id="2.160.20.10">
    <property type="entry name" value="Single-stranded right-handed beta-helix, Pectin lyase-like"/>
    <property type="match status" value="1"/>
</dbReference>
<dbReference type="RefSeq" id="WP_096332327.1">
    <property type="nucleotide sequence ID" value="NZ_FOMX01000029.1"/>
</dbReference>
<evidence type="ECO:0008006" key="5">
    <source>
        <dbReference type="Google" id="ProtNLM"/>
    </source>
</evidence>
<reference evidence="4" key="1">
    <citation type="submission" date="2016-10" db="EMBL/GenBank/DDBJ databases">
        <authorList>
            <person name="Varghese N."/>
            <person name="Submissions S."/>
        </authorList>
    </citation>
    <scope>NUCLEOTIDE SEQUENCE [LARGE SCALE GENOMIC DNA]</scope>
    <source>
        <strain evidence="4">ATCC 25963</strain>
    </source>
</reference>
<organism evidence="3 4">
    <name type="scientific">Nannocystis exedens</name>
    <dbReference type="NCBI Taxonomy" id="54"/>
    <lineage>
        <taxon>Bacteria</taxon>
        <taxon>Pseudomonadati</taxon>
        <taxon>Myxococcota</taxon>
        <taxon>Polyangia</taxon>
        <taxon>Nannocystales</taxon>
        <taxon>Nannocystaceae</taxon>
        <taxon>Nannocystis</taxon>
    </lineage>
</organism>
<sequence length="508" mass="51390">MPAYSRALVLPGVLVASSLPLACFSPEGTSATTSEPTSTGDLDPTLAAAQGFTGETTAVTDAPTVTATSPTTGGECGVCPEGTYCAPNGECLDCLGLVEAGSSCQQVDPARPRCDDSGRCVGCLVGTDCPVGVCHPELEQCVECSSSADCPGGLACDPETHTCFACREHADCPETACRLDGGTCFPGDARHWYVDSAANGCSLACSDAEPCCEVADAFALLADAPETFHVVHVAGGTYLEPIRLSVPKRVAVLGAPGARFAAGAAGEPIVLVGDPAAPAVIDAELYLSRLAFSGLGEVAVQCHNAAQAWLDDLVVADFFGNGLYANACRAHVRRSRFVEVASGFNVGDDGVLTVENGVVSGVGTGPSLLVLSGGTLALDYTTIALQDPVNIGLLLCNPGSSVQIRNSVVVSDQVGAQVDCKATLQVGTSVTSESELATGPGVVPVEPGAVAGQFAGWAEHDLRPLAGSLPATAARWQAGDPRTDIAGLARPGRPEAEDAAGAHLPVGP</sequence>
<evidence type="ECO:0000313" key="3">
    <source>
        <dbReference type="EMBL" id="SFF10809.1"/>
    </source>
</evidence>
<keyword evidence="2" id="KW-0732">Signal</keyword>
<dbReference type="InterPro" id="IPR011050">
    <property type="entry name" value="Pectin_lyase_fold/virulence"/>
</dbReference>
<protein>
    <recommendedName>
        <fullName evidence="5">Right handed beta helix region</fullName>
    </recommendedName>
</protein>
<name>A0A1I2G100_9BACT</name>
<dbReference type="STRING" id="54.SAMN02745121_06970"/>
<dbReference type="Proteomes" id="UP000199400">
    <property type="component" value="Unassembled WGS sequence"/>
</dbReference>
<dbReference type="InterPro" id="IPR012334">
    <property type="entry name" value="Pectin_lyas_fold"/>
</dbReference>
<evidence type="ECO:0000313" key="4">
    <source>
        <dbReference type="Proteomes" id="UP000199400"/>
    </source>
</evidence>
<feature type="chain" id="PRO_5011750235" description="Right handed beta helix region" evidence="2">
    <location>
        <begin position="23"/>
        <end position="508"/>
    </location>
</feature>
<dbReference type="SUPFAM" id="SSF51126">
    <property type="entry name" value="Pectin lyase-like"/>
    <property type="match status" value="1"/>
</dbReference>